<feature type="region of interest" description="Disordered" evidence="1">
    <location>
        <begin position="244"/>
        <end position="363"/>
    </location>
</feature>
<feature type="compositionally biased region" description="Polar residues" evidence="1">
    <location>
        <begin position="112"/>
        <end position="127"/>
    </location>
</feature>
<feature type="compositionally biased region" description="Low complexity" evidence="1">
    <location>
        <begin position="766"/>
        <end position="785"/>
    </location>
</feature>
<feature type="compositionally biased region" description="Low complexity" evidence="1">
    <location>
        <begin position="595"/>
        <end position="604"/>
    </location>
</feature>
<dbReference type="HOGENOM" id="CLU_004112_2_0_1"/>
<dbReference type="PANTHER" id="PTHR47349">
    <property type="entry name" value="CHROMOSOME 8, WHOLE GENOME SHOTGUN SEQUENCE"/>
    <property type="match status" value="1"/>
</dbReference>
<dbReference type="Pfam" id="PF26147">
    <property type="entry name" value="AB_HYDROLASE_YMC0-YMC35"/>
    <property type="match status" value="2"/>
</dbReference>
<feature type="compositionally biased region" description="Polar residues" evidence="1">
    <location>
        <begin position="796"/>
        <end position="822"/>
    </location>
</feature>
<dbReference type="InterPro" id="IPR058933">
    <property type="entry name" value="YMC020W-like_ab_hydrolase"/>
</dbReference>
<dbReference type="OrthoDB" id="5598028at2759"/>
<dbReference type="Proteomes" id="UP000054097">
    <property type="component" value="Unassembled WGS sequence"/>
</dbReference>
<feature type="domain" description="YMC020W-like alpha/beta hydrolase" evidence="2">
    <location>
        <begin position="1085"/>
        <end position="1286"/>
    </location>
</feature>
<gene>
    <name evidence="3" type="ORF">M408DRAFT_331643</name>
</gene>
<sequence length="1360" mass="144647">MNPTTSANNTTINDNRRRRTSVSSIASVRSTRSSWRVPSAKQAPRTQLSAVFAEGEAPSRSPSNQQSAMSLLEARYAASSSVLSTSPNLSRIRVEESPLEETLAESPISYKAENNSPSRGRQSTQRNIGPAGASAQATSSPLAELPANNISPEIAYTDPIIAIQSPPTTSQPQSAELGSIDGVNLAEKKVTKRSSGWFGMSGRSKTQIVVTNVEPQNPPPTVPNVAADVNVVIAEGTKMNVKPEVPAMPPAAKENLVPNTASTSITTQPSSSSWFSRSKPTTPALPAAVPEVAAPSSISQAAADAPTTTVNPPMHSTPSPPIAVTPNSAPNPSAAPAPSPSKASWFGSLKGRPESISSRQLDPIDTKADSSYALSQATPDPNPQSALSESIIDESMTATITPMTFAEAQAQSRLPGPQSWFKLGSKRDSITPSIAPSVDSTVPSLPPSPKRGSAPMTMLVPISNPSVTSLGSSSARYTLSFPLLGKQKVNLQDALRVAGKEGPVTRPSLSPITQTATTPAIKAGPVPEISEEMVVDVPLPLASSAASTASSSSAQVPPSASWWPYFGKPAPVVTAPHEVAASDSGRIASSEGVHSSAASSTSSTDELHVMPPLEIEGPDGINDQHPPESASWFGNWPWAPPTTAPDQNKKTDAELIKEEALARDQTSPPLTSASTVMPELPTPRLAEIASAMSGRNPIEEDSVGNRASWTSFFSLRAAHGAKRVTMIVGEEEDVMDLEGDPEAPVVAPPNQEGNGTATSGAGPSKGSTRPSKPSGRSSSTEPSGSRAKRIAPPLTDSGSIRQKVTESNKTTAKRSSSATPSKRSLPPSAPPKAPNMVLPTFGDTFYTLPRALPPYSRPRTTPLKRIMSGVFGLGGQSSGSTNTPSLDEMKEWQSRSSYVVPKDYEGLHVARDVGRDLPRLGGVLGVTDIGGIKDCKRVVILGIHGWFPGTIMRTLLGEPTGTSPKFAAMMEAAVLEFMEKHGVTLEKITSIPLEGEGTIEKRVEKLYEHFLTKKEWVDDLHEADVIFVATHSQGSVVSTQLLDKLISDGHARTSKNWEVIKTGIEASNIVGGLGMAIPPPRPPQRICCLALCGIHLGPLLYLGTSSFVNPYIQYFESAAARELFEFQDTETEVSKRYLASLENVLDHGVKFVYVASLDDQVVPIYSGLFTAINHPRILRALYIDGDAYSSSDFLSNLLVLLIRMRNAGIDDGGLLTHLSEATAGSLSGVGHSSAYLDSGAYQLAVRYLFETSDALGDDPKLEVEPFIAKASRNDYEIPWALRGLISDQRCQELFGKELMALRNTFDDWHPRTSSMKEVRKKLEPIRGRRSRFAPDPYPHSAISASSASPITPITSKSNNH</sequence>
<feature type="region of interest" description="Disordered" evidence="1">
    <location>
        <begin position="1"/>
        <end position="46"/>
    </location>
</feature>
<feature type="compositionally biased region" description="Low complexity" evidence="1">
    <location>
        <begin position="260"/>
        <end position="295"/>
    </location>
</feature>
<feature type="region of interest" description="Disordered" evidence="1">
    <location>
        <begin position="432"/>
        <end position="452"/>
    </location>
</feature>
<feature type="domain" description="YMC020W-like alpha/beta hydrolase" evidence="2">
    <location>
        <begin position="932"/>
        <end position="1055"/>
    </location>
</feature>
<dbReference type="InterPro" id="IPR058934">
    <property type="entry name" value="YMC020W-like"/>
</dbReference>
<feature type="region of interest" description="Disordered" evidence="1">
    <location>
        <begin position="1323"/>
        <end position="1360"/>
    </location>
</feature>
<evidence type="ECO:0000259" key="2">
    <source>
        <dbReference type="Pfam" id="PF26147"/>
    </source>
</evidence>
<name>A0A0C2WE03_SERVB</name>
<feature type="compositionally biased region" description="Polar residues" evidence="1">
    <location>
        <begin position="432"/>
        <end position="443"/>
    </location>
</feature>
<proteinExistence type="predicted"/>
<feature type="compositionally biased region" description="Polar residues" evidence="1">
    <location>
        <begin position="751"/>
        <end position="761"/>
    </location>
</feature>
<accession>A0A0C2WE03</accession>
<feature type="compositionally biased region" description="Polar residues" evidence="1">
    <location>
        <begin position="296"/>
        <end position="317"/>
    </location>
</feature>
<feature type="compositionally biased region" description="Low complexity" evidence="1">
    <location>
        <begin position="21"/>
        <end position="34"/>
    </location>
</feature>
<evidence type="ECO:0000256" key="1">
    <source>
        <dbReference type="SAM" id="MobiDB-lite"/>
    </source>
</evidence>
<dbReference type="PANTHER" id="PTHR47349:SF1">
    <property type="entry name" value="AER328WP"/>
    <property type="match status" value="1"/>
</dbReference>
<organism evidence="3 4">
    <name type="scientific">Serendipita vermifera MAFF 305830</name>
    <dbReference type="NCBI Taxonomy" id="933852"/>
    <lineage>
        <taxon>Eukaryota</taxon>
        <taxon>Fungi</taxon>
        <taxon>Dikarya</taxon>
        <taxon>Basidiomycota</taxon>
        <taxon>Agaricomycotina</taxon>
        <taxon>Agaricomycetes</taxon>
        <taxon>Sebacinales</taxon>
        <taxon>Serendipitaceae</taxon>
        <taxon>Serendipita</taxon>
    </lineage>
</organism>
<protein>
    <recommendedName>
        <fullName evidence="2">YMC020W-like alpha/beta hydrolase domain-containing protein</fullName>
    </recommendedName>
</protein>
<reference evidence="3 4" key="1">
    <citation type="submission" date="2014-04" db="EMBL/GenBank/DDBJ databases">
        <authorList>
            <consortium name="DOE Joint Genome Institute"/>
            <person name="Kuo A."/>
            <person name="Zuccaro A."/>
            <person name="Kohler A."/>
            <person name="Nagy L.G."/>
            <person name="Floudas D."/>
            <person name="Copeland A."/>
            <person name="Barry K.W."/>
            <person name="Cichocki N."/>
            <person name="Veneault-Fourrey C."/>
            <person name="LaButti K."/>
            <person name="Lindquist E.A."/>
            <person name="Lipzen A."/>
            <person name="Lundell T."/>
            <person name="Morin E."/>
            <person name="Murat C."/>
            <person name="Sun H."/>
            <person name="Tunlid A."/>
            <person name="Henrissat B."/>
            <person name="Grigoriev I.V."/>
            <person name="Hibbett D.S."/>
            <person name="Martin F."/>
            <person name="Nordberg H.P."/>
            <person name="Cantor M.N."/>
            <person name="Hua S.X."/>
        </authorList>
    </citation>
    <scope>NUCLEOTIDE SEQUENCE [LARGE SCALE GENOMIC DNA]</scope>
    <source>
        <strain evidence="3 4">MAFF 305830</strain>
    </source>
</reference>
<keyword evidence="4" id="KW-1185">Reference proteome</keyword>
<reference evidence="4" key="2">
    <citation type="submission" date="2015-01" db="EMBL/GenBank/DDBJ databases">
        <title>Evolutionary Origins and Diversification of the Mycorrhizal Mutualists.</title>
        <authorList>
            <consortium name="DOE Joint Genome Institute"/>
            <consortium name="Mycorrhizal Genomics Consortium"/>
            <person name="Kohler A."/>
            <person name="Kuo A."/>
            <person name="Nagy L.G."/>
            <person name="Floudas D."/>
            <person name="Copeland A."/>
            <person name="Barry K.W."/>
            <person name="Cichocki N."/>
            <person name="Veneault-Fourrey C."/>
            <person name="LaButti K."/>
            <person name="Lindquist E.A."/>
            <person name="Lipzen A."/>
            <person name="Lundell T."/>
            <person name="Morin E."/>
            <person name="Murat C."/>
            <person name="Riley R."/>
            <person name="Ohm R."/>
            <person name="Sun H."/>
            <person name="Tunlid A."/>
            <person name="Henrissat B."/>
            <person name="Grigoriev I.V."/>
            <person name="Hibbett D.S."/>
            <person name="Martin F."/>
        </authorList>
    </citation>
    <scope>NUCLEOTIDE SEQUENCE [LARGE SCALE GENOMIC DNA]</scope>
    <source>
        <strain evidence="4">MAFF 305830</strain>
    </source>
</reference>
<feature type="region of interest" description="Disordered" evidence="1">
    <location>
        <begin position="96"/>
        <end position="141"/>
    </location>
</feature>
<evidence type="ECO:0000313" key="4">
    <source>
        <dbReference type="Proteomes" id="UP000054097"/>
    </source>
</evidence>
<feature type="compositionally biased region" description="Low complexity" evidence="1">
    <location>
        <begin position="1340"/>
        <end position="1360"/>
    </location>
</feature>
<dbReference type="EMBL" id="KN824321">
    <property type="protein sequence ID" value="KIM24668.1"/>
    <property type="molecule type" value="Genomic_DNA"/>
</dbReference>
<feature type="region of interest" description="Disordered" evidence="1">
    <location>
        <begin position="583"/>
        <end position="649"/>
    </location>
</feature>
<evidence type="ECO:0000313" key="3">
    <source>
        <dbReference type="EMBL" id="KIM24668.1"/>
    </source>
</evidence>
<feature type="region of interest" description="Disordered" evidence="1">
    <location>
        <begin position="737"/>
        <end position="836"/>
    </location>
</feature>